<keyword evidence="2" id="KW-1185">Reference proteome</keyword>
<dbReference type="EMBL" id="BMKP01000001">
    <property type="protein sequence ID" value="GGE98804.1"/>
    <property type="molecule type" value="Genomic_DNA"/>
</dbReference>
<dbReference type="Proteomes" id="UP000655016">
    <property type="component" value="Unassembled WGS sequence"/>
</dbReference>
<evidence type="ECO:0000313" key="1">
    <source>
        <dbReference type="EMBL" id="GGE98804.1"/>
    </source>
</evidence>
<evidence type="ECO:0000313" key="2">
    <source>
        <dbReference type="Proteomes" id="UP000655016"/>
    </source>
</evidence>
<accession>A0ABQ1TQ11</accession>
<reference evidence="2" key="1">
    <citation type="journal article" date="2019" name="Int. J. Syst. Evol. Microbiol.">
        <title>The Global Catalogue of Microorganisms (GCM) 10K type strain sequencing project: providing services to taxonomists for standard genome sequencing and annotation.</title>
        <authorList>
            <consortium name="The Broad Institute Genomics Platform"/>
            <consortium name="The Broad Institute Genome Sequencing Center for Infectious Disease"/>
            <person name="Wu L."/>
            <person name="Ma J."/>
        </authorList>
    </citation>
    <scope>NUCLEOTIDE SEQUENCE [LARGE SCALE GENOMIC DNA]</scope>
    <source>
        <strain evidence="2">CGMCC 1.16060</strain>
    </source>
</reference>
<organism evidence="1 2">
    <name type="scientific">Flavobacterium limi</name>
    <dbReference type="NCBI Taxonomy" id="2045105"/>
    <lineage>
        <taxon>Bacteria</taxon>
        <taxon>Pseudomonadati</taxon>
        <taxon>Bacteroidota</taxon>
        <taxon>Flavobacteriia</taxon>
        <taxon>Flavobacteriales</taxon>
        <taxon>Flavobacteriaceae</taxon>
        <taxon>Flavobacterium</taxon>
    </lineage>
</organism>
<name>A0ABQ1TQ11_9FLAO</name>
<sequence>MVCKTEREMKNTRFKIPNYLLASKPKRFLNFIIDGVLKLIIARLTIKFLNISEIQKELIH</sequence>
<gene>
    <name evidence="1" type="ORF">GCM10011518_05250</name>
</gene>
<comment type="caution">
    <text evidence="1">The sequence shown here is derived from an EMBL/GenBank/DDBJ whole genome shotgun (WGS) entry which is preliminary data.</text>
</comment>
<proteinExistence type="predicted"/>
<protein>
    <submittedName>
        <fullName evidence="1">Uncharacterized protein</fullName>
    </submittedName>
</protein>